<dbReference type="EMBL" id="CP098611">
    <property type="protein sequence ID" value="USR92891.1"/>
    <property type="molecule type" value="Genomic_DNA"/>
</dbReference>
<dbReference type="RefSeq" id="WP_252665066.1">
    <property type="nucleotide sequence ID" value="NZ_CP098611.1"/>
</dbReference>
<gene>
    <name evidence="1" type="ORF">NEA10_09305</name>
</gene>
<protein>
    <submittedName>
        <fullName evidence="1">Uncharacterized protein</fullName>
    </submittedName>
</protein>
<evidence type="ECO:0000313" key="2">
    <source>
        <dbReference type="Proteomes" id="UP001056708"/>
    </source>
</evidence>
<accession>A0ABY5AX64</accession>
<dbReference type="Proteomes" id="UP001056708">
    <property type="component" value="Chromosome"/>
</dbReference>
<reference evidence="1" key="1">
    <citation type="submission" date="2022-06" db="EMBL/GenBank/DDBJ databases">
        <title>Genome sequence of Phormidium yuhuli AB48 isolated from an industrial photobioreactor environment.</title>
        <authorList>
            <person name="Qiu Y."/>
            <person name="Noonan A.J.C."/>
            <person name="Dofher K."/>
            <person name="Koch M."/>
            <person name="Kieft B."/>
            <person name="Lin X."/>
            <person name="Ziels R.M."/>
            <person name="Hallam S.J."/>
        </authorList>
    </citation>
    <scope>NUCLEOTIDE SEQUENCE</scope>
    <source>
        <strain evidence="1">AB48</strain>
    </source>
</reference>
<organism evidence="1 2">
    <name type="scientific">Phormidium yuhuli AB48</name>
    <dbReference type="NCBI Taxonomy" id="2940671"/>
    <lineage>
        <taxon>Bacteria</taxon>
        <taxon>Bacillati</taxon>
        <taxon>Cyanobacteriota</taxon>
        <taxon>Cyanophyceae</taxon>
        <taxon>Oscillatoriophycideae</taxon>
        <taxon>Oscillatoriales</taxon>
        <taxon>Oscillatoriaceae</taxon>
        <taxon>Phormidium</taxon>
        <taxon>Phormidium yuhuli</taxon>
    </lineage>
</organism>
<keyword evidence="2" id="KW-1185">Reference proteome</keyword>
<name>A0ABY5AX64_9CYAN</name>
<evidence type="ECO:0000313" key="1">
    <source>
        <dbReference type="EMBL" id="USR92891.1"/>
    </source>
</evidence>
<proteinExistence type="predicted"/>
<sequence>MGFQNWVLMRHGNSSQSNQIFLKNPTKSGLDLSLTMLSTPYFFRAIAPNPGVNLSQVVTDRSPSQCGIQSQNKKFIQLFTTLR</sequence>